<keyword evidence="2" id="KW-1185">Reference proteome</keyword>
<protein>
    <submittedName>
        <fullName evidence="1">Gliding motility-associated C-terminal domain-containing protein</fullName>
    </submittedName>
</protein>
<name>A0ABU3LDF6_9FLAO</name>
<gene>
    <name evidence="1" type="ORF">RQM59_04305</name>
</gene>
<dbReference type="InterPro" id="IPR026341">
    <property type="entry name" value="T9SS_type_B"/>
</dbReference>
<reference evidence="1 2" key="1">
    <citation type="submission" date="2023-09" db="EMBL/GenBank/DDBJ databases">
        <title>Novel taxa isolated from Blanes Bay.</title>
        <authorList>
            <person name="Rey-Velasco X."/>
            <person name="Lucena T."/>
        </authorList>
    </citation>
    <scope>NUCLEOTIDE SEQUENCE [LARGE SCALE GENOMIC DNA]</scope>
    <source>
        <strain evidence="1 2">S356</strain>
    </source>
</reference>
<proteinExistence type="predicted"/>
<dbReference type="Pfam" id="PF13585">
    <property type="entry name" value="CHU_C"/>
    <property type="match status" value="1"/>
</dbReference>
<comment type="caution">
    <text evidence="1">The sequence shown here is derived from an EMBL/GenBank/DDBJ whole genome shotgun (WGS) entry which is preliminary data.</text>
</comment>
<accession>A0ABU3LDF6</accession>
<sequence length="411" mass="45256">MKQILYIAILVLIGSIRNGIAQTTNLGQLTIAPNTEVSILDDFENSATASLINNGDLWIYQNYQNNGQVSFLVAHNSGITRFVGSMLQQITGSSISTFYDLSFDNLSMDTPFQLSGGIYAMNAVNFTNGIVQNDGFSGEFIFGQDAVHSGTSDMSFVDGEVEKLGDTPFEFPTGDDLSYRKIQISTPDDQNDSFTAKYYKENSHPTYSHDLTAGVIDLIDTNEYWTLTRNQGSSDVVITLTWDETISSPELLIGPTSAIHIVRWDAINGFWVDEGGIVDEANKTVTTVTTVSGYGVFALARVKEDLILPGGIVIYNLITPNGDGDNDFLRIEGLNLVGDNTVEIFNRWGTRVFDTKNYNASGNIFEGYSDGRGTVNRGDQLPTGTYYYILTYKHNSQQIKKAGYLYISGNK</sequence>
<dbReference type="Proteomes" id="UP001257277">
    <property type="component" value="Unassembled WGS sequence"/>
</dbReference>
<organism evidence="1 2">
    <name type="scientific">Asprobacillus argus</name>
    <dbReference type="NCBI Taxonomy" id="3076534"/>
    <lineage>
        <taxon>Bacteria</taxon>
        <taxon>Pseudomonadati</taxon>
        <taxon>Bacteroidota</taxon>
        <taxon>Flavobacteriia</taxon>
        <taxon>Flavobacteriales</taxon>
        <taxon>Flavobacteriaceae</taxon>
        <taxon>Asprobacillus</taxon>
    </lineage>
</organism>
<evidence type="ECO:0000313" key="2">
    <source>
        <dbReference type="Proteomes" id="UP001257277"/>
    </source>
</evidence>
<dbReference type="RefSeq" id="WP_349240847.1">
    <property type="nucleotide sequence ID" value="NZ_JAVTTO010000002.1"/>
</dbReference>
<evidence type="ECO:0000313" key="1">
    <source>
        <dbReference type="EMBL" id="MDT7831587.1"/>
    </source>
</evidence>
<dbReference type="EMBL" id="JAVTTO010000002">
    <property type="protein sequence ID" value="MDT7831587.1"/>
    <property type="molecule type" value="Genomic_DNA"/>
</dbReference>
<dbReference type="NCBIfam" id="TIGR04131">
    <property type="entry name" value="Bac_Flav_CTERM"/>
    <property type="match status" value="1"/>
</dbReference>